<dbReference type="InterPro" id="IPR014395">
    <property type="entry name" value="Pen/GL7ACA/AHL_acylase"/>
</dbReference>
<comment type="similarity">
    <text evidence="1">Belongs to the peptidase S45 family.</text>
</comment>
<dbReference type="PANTHER" id="PTHR34218:SF4">
    <property type="entry name" value="ACYL-HOMOSERINE LACTONE ACYLASE QUIP"/>
    <property type="match status" value="1"/>
</dbReference>
<sequence length="774" mass="87133">MEQEIDGMYSKVSIRRDDQGITYINGTNNLDVYYATGYAHAQDRLWQLSLQKRMSQGRLSEVFGKTMIQSDIFIRTLGIYKAAQEAVPYLSEEASQALDAYAQGINDWVKQTKQLPIEFLVLGIEPDAWTKVDSLAWSKMFALNLAGNYRDEIQKFIAAQQLAPHQFQTFYPKSEPSASKVDKQAVSKLKEIVKLQDNIESELKIGGPFVGSNAWVVSGKHTQSGAPIVANDPHLALQIPSLWYAISQKGGALSADGMSIIGLPVVIFGKNDHIAWGGTNMMADVQDLFIEQLNEYEPNKYFYQGQWKKFDTRTEFIKVKADFPEALRPEYKPIKIQIRESMHGPIISDVVDSLNLTISMSWIALQPQDTTFDAFYRLSYAKNWLEFNDALTYQVAPALNFVYADKDNNIGMAGAGKLPIRSMGKGTMPLSGKESQSPWKGYINAKLLPKYFNPPQGYLINANNNIASQDYEYLISSNFAPEHRAQRIEMLLQRAIDKKLPITPQTMVSIQKDEKDLSAQMLLAIFKDIKGQTDLQKSAIEYLNNWDAVASKESIAASIFYGWTRHIRKTLFDDELNEYWNKKKSQSYQAIANMLSNDRIAELMQSDSAWCDNVSTAGKETCEQILIKALDDALAELVKLKGQDHEQWQWGNIQHTLYSHTPFSNVKVLDGLFERRVSSGGAQHTVNVSTSYFDINEGYVGFFGGGFRQVMELNKDGPTHLIMNSTGQSGQVVSPFYDNMVERFATADMIEIQSNSIPLQSDKLSSINEKGNAL</sequence>
<dbReference type="InterPro" id="IPR002692">
    <property type="entry name" value="S45"/>
</dbReference>
<organism evidence="4">
    <name type="scientific">marine sediment metagenome</name>
    <dbReference type="NCBI Taxonomy" id="412755"/>
    <lineage>
        <taxon>unclassified sequences</taxon>
        <taxon>metagenomes</taxon>
        <taxon>ecological metagenomes</taxon>
    </lineage>
</organism>
<dbReference type="InterPro" id="IPR029055">
    <property type="entry name" value="Ntn_hydrolases_N"/>
</dbReference>
<evidence type="ECO:0000313" key="4">
    <source>
        <dbReference type="EMBL" id="KKM92559.1"/>
    </source>
</evidence>
<gene>
    <name evidence="4" type="ORF">LCGC14_1217240</name>
</gene>
<keyword evidence="3" id="KW-0865">Zymogen</keyword>
<name>A0A0F9LCD1_9ZZZZ</name>
<dbReference type="Pfam" id="PF01804">
    <property type="entry name" value="Penicil_amidase"/>
    <property type="match status" value="1"/>
</dbReference>
<evidence type="ECO:0000256" key="3">
    <source>
        <dbReference type="ARBA" id="ARBA00023145"/>
    </source>
</evidence>
<dbReference type="CDD" id="cd03747">
    <property type="entry name" value="Ntn_PGA_like"/>
    <property type="match status" value="1"/>
</dbReference>
<dbReference type="GO" id="GO:0017000">
    <property type="term" value="P:antibiotic biosynthetic process"/>
    <property type="evidence" value="ECO:0007669"/>
    <property type="project" value="InterPro"/>
</dbReference>
<dbReference type="Gene3D" id="1.10.1400.10">
    <property type="match status" value="1"/>
</dbReference>
<dbReference type="AlphaFoldDB" id="A0A0F9LCD1"/>
<dbReference type="PIRSF" id="PIRSF001227">
    <property type="entry name" value="Pen_acylase"/>
    <property type="match status" value="1"/>
</dbReference>
<dbReference type="Gene3D" id="2.30.120.10">
    <property type="match status" value="1"/>
</dbReference>
<dbReference type="InterPro" id="IPR023343">
    <property type="entry name" value="Penicillin_amidase_dom1"/>
</dbReference>
<dbReference type="InterPro" id="IPR043147">
    <property type="entry name" value="Penicillin_amidase_A-knob"/>
</dbReference>
<evidence type="ECO:0000256" key="1">
    <source>
        <dbReference type="ARBA" id="ARBA00006586"/>
    </source>
</evidence>
<evidence type="ECO:0008006" key="5">
    <source>
        <dbReference type="Google" id="ProtNLM"/>
    </source>
</evidence>
<dbReference type="GO" id="GO:0016811">
    <property type="term" value="F:hydrolase activity, acting on carbon-nitrogen (but not peptide) bonds, in linear amides"/>
    <property type="evidence" value="ECO:0007669"/>
    <property type="project" value="InterPro"/>
</dbReference>
<dbReference type="EMBL" id="LAZR01006376">
    <property type="protein sequence ID" value="KKM92559.1"/>
    <property type="molecule type" value="Genomic_DNA"/>
</dbReference>
<protein>
    <recommendedName>
        <fullName evidence="5">Penicillin amidase</fullName>
    </recommendedName>
</protein>
<dbReference type="PANTHER" id="PTHR34218">
    <property type="entry name" value="PEPTIDASE S45 PENICILLIN AMIDASE"/>
    <property type="match status" value="1"/>
</dbReference>
<evidence type="ECO:0000256" key="2">
    <source>
        <dbReference type="ARBA" id="ARBA00022801"/>
    </source>
</evidence>
<accession>A0A0F9LCD1</accession>
<keyword evidence="2" id="KW-0378">Hydrolase</keyword>
<dbReference type="Gene3D" id="3.60.20.10">
    <property type="entry name" value="Glutamine Phosphoribosylpyrophosphate, subunit 1, domain 1"/>
    <property type="match status" value="1"/>
</dbReference>
<dbReference type="InterPro" id="IPR043146">
    <property type="entry name" value="Penicillin_amidase_N_B-knob"/>
</dbReference>
<dbReference type="SUPFAM" id="SSF56235">
    <property type="entry name" value="N-terminal nucleophile aminohydrolases (Ntn hydrolases)"/>
    <property type="match status" value="1"/>
</dbReference>
<dbReference type="Gene3D" id="1.10.439.10">
    <property type="entry name" value="Penicillin Amidohydrolase, domain 1"/>
    <property type="match status" value="1"/>
</dbReference>
<comment type="caution">
    <text evidence="4">The sequence shown here is derived from an EMBL/GenBank/DDBJ whole genome shotgun (WGS) entry which is preliminary data.</text>
</comment>
<proteinExistence type="inferred from homology"/>
<reference evidence="4" key="1">
    <citation type="journal article" date="2015" name="Nature">
        <title>Complex archaea that bridge the gap between prokaryotes and eukaryotes.</title>
        <authorList>
            <person name="Spang A."/>
            <person name="Saw J.H."/>
            <person name="Jorgensen S.L."/>
            <person name="Zaremba-Niedzwiedzka K."/>
            <person name="Martijn J."/>
            <person name="Lind A.E."/>
            <person name="van Eijk R."/>
            <person name="Schleper C."/>
            <person name="Guy L."/>
            <person name="Ettema T.J."/>
        </authorList>
    </citation>
    <scope>NUCLEOTIDE SEQUENCE</scope>
</reference>